<dbReference type="Proteomes" id="UP000037109">
    <property type="component" value="Unassembled WGS sequence"/>
</dbReference>
<dbReference type="EMBL" id="LGUF01000007">
    <property type="protein sequence ID" value="KON86672.1"/>
    <property type="molecule type" value="Genomic_DNA"/>
</dbReference>
<feature type="compositionally biased region" description="Basic and acidic residues" evidence="1">
    <location>
        <begin position="25"/>
        <end position="34"/>
    </location>
</feature>
<feature type="region of interest" description="Disordered" evidence="1">
    <location>
        <begin position="1"/>
        <end position="60"/>
    </location>
</feature>
<sequence>MVKKRSKQSNPEQKNRNGTNSQDLELGRDFDVVKQSKKKYEKSGGQPVKSKFHPEPEQSS</sequence>
<evidence type="ECO:0000313" key="3">
    <source>
        <dbReference type="Proteomes" id="UP000037109"/>
    </source>
</evidence>
<dbReference type="STRING" id="1459.AF332_07600"/>
<keyword evidence="3" id="KW-1185">Reference proteome</keyword>
<evidence type="ECO:0000313" key="2">
    <source>
        <dbReference type="EMBL" id="KON86672.1"/>
    </source>
</evidence>
<evidence type="ECO:0000256" key="1">
    <source>
        <dbReference type="SAM" id="MobiDB-lite"/>
    </source>
</evidence>
<protein>
    <submittedName>
        <fullName evidence="2">Glycogen biosynthesis protein GlgD</fullName>
    </submittedName>
</protein>
<organism evidence="2 3">
    <name type="scientific">Sporosarcina globispora</name>
    <name type="common">Bacillus globisporus</name>
    <dbReference type="NCBI Taxonomy" id="1459"/>
    <lineage>
        <taxon>Bacteria</taxon>
        <taxon>Bacillati</taxon>
        <taxon>Bacillota</taxon>
        <taxon>Bacilli</taxon>
        <taxon>Bacillales</taxon>
        <taxon>Caryophanaceae</taxon>
        <taxon>Sporosarcina</taxon>
    </lineage>
</organism>
<dbReference type="PATRIC" id="fig|1459.3.peg.1602"/>
<feature type="compositionally biased region" description="Polar residues" evidence="1">
    <location>
        <begin position="8"/>
        <end position="23"/>
    </location>
</feature>
<name>A0A0M0GAW7_SPOGL</name>
<dbReference type="RefSeq" id="WP_053434041.1">
    <property type="nucleotide sequence ID" value="NZ_LGUF01000007.1"/>
</dbReference>
<dbReference type="OrthoDB" id="2972245at2"/>
<reference evidence="3" key="1">
    <citation type="submission" date="2015-07" db="EMBL/GenBank/DDBJ databases">
        <title>Fjat-10036 dsm4.</title>
        <authorList>
            <person name="Liu B."/>
            <person name="Wang J."/>
            <person name="Zhu Y."/>
            <person name="Liu G."/>
            <person name="Chen Q."/>
            <person name="Chen Z."/>
            <person name="Lan J."/>
            <person name="Che J."/>
            <person name="Ge C."/>
            <person name="Shi H."/>
            <person name="Pan Z."/>
            <person name="Liu X."/>
        </authorList>
    </citation>
    <scope>NUCLEOTIDE SEQUENCE [LARGE SCALE GENOMIC DNA]</scope>
    <source>
        <strain evidence="3">DSM 4</strain>
    </source>
</reference>
<dbReference type="AlphaFoldDB" id="A0A0M0GAW7"/>
<comment type="caution">
    <text evidence="2">The sequence shown here is derived from an EMBL/GenBank/DDBJ whole genome shotgun (WGS) entry which is preliminary data.</text>
</comment>
<gene>
    <name evidence="2" type="ORF">AF332_07600</name>
</gene>
<proteinExistence type="predicted"/>
<accession>A0A0M0GAW7</accession>